<dbReference type="KEGG" id="wma:WM2015_872"/>
<dbReference type="AlphaFoldDB" id="A0A0K0XU94"/>
<evidence type="ECO:0000313" key="2">
    <source>
        <dbReference type="Proteomes" id="UP000066624"/>
    </source>
</evidence>
<accession>A0A0K0XU94</accession>
<keyword evidence="2" id="KW-1185">Reference proteome</keyword>
<reference evidence="1 2" key="1">
    <citation type="submission" date="2015-07" db="EMBL/GenBank/DDBJ databases">
        <authorList>
            <person name="Noorani M."/>
        </authorList>
    </citation>
    <scope>NUCLEOTIDE SEQUENCE [LARGE SCALE GENOMIC DNA]</scope>
    <source>
        <strain evidence="1 2">KCTC 42284</strain>
    </source>
</reference>
<evidence type="ECO:0000313" key="1">
    <source>
        <dbReference type="EMBL" id="AKS41253.1"/>
    </source>
</evidence>
<name>A0A0K0XU94_9GAMM</name>
<gene>
    <name evidence="1" type="ORF">WM2015_872</name>
</gene>
<dbReference type="EMBL" id="CP012154">
    <property type="protein sequence ID" value="AKS41253.1"/>
    <property type="molecule type" value="Genomic_DNA"/>
</dbReference>
<sequence length="46" mass="5095">MPPRIRARFEAPDEPLEALIDHADRAFIRAGMAGRNRADPEQAPAP</sequence>
<dbReference type="Proteomes" id="UP000066624">
    <property type="component" value="Chromosome"/>
</dbReference>
<protein>
    <submittedName>
        <fullName evidence="1">Uncharacterized protein</fullName>
    </submittedName>
</protein>
<proteinExistence type="predicted"/>
<dbReference type="STRING" id="1579979.WM2015_872"/>
<organism evidence="1 2">
    <name type="scientific">Wenzhouxiangella marina</name>
    <dbReference type="NCBI Taxonomy" id="1579979"/>
    <lineage>
        <taxon>Bacteria</taxon>
        <taxon>Pseudomonadati</taxon>
        <taxon>Pseudomonadota</taxon>
        <taxon>Gammaproteobacteria</taxon>
        <taxon>Chromatiales</taxon>
        <taxon>Wenzhouxiangellaceae</taxon>
        <taxon>Wenzhouxiangella</taxon>
    </lineage>
</organism>
<dbReference type="RefSeq" id="WP_156200850.1">
    <property type="nucleotide sequence ID" value="NZ_CP012154.1"/>
</dbReference>